<accession>A0A7J7HK63</accession>
<dbReference type="Proteomes" id="UP000593564">
    <property type="component" value="Unassembled WGS sequence"/>
</dbReference>
<evidence type="ECO:0000313" key="8">
    <source>
        <dbReference type="Proteomes" id="UP000593564"/>
    </source>
</evidence>
<comment type="caution">
    <text evidence="7">The sequence shown here is derived from an EMBL/GenBank/DDBJ whole genome shotgun (WGS) entry which is preliminary data.</text>
</comment>
<keyword evidence="3" id="KW-0732">Signal</keyword>
<name>A0A7J7HK63_CAMSI</name>
<dbReference type="PANTHER" id="PTHR45974:SF266">
    <property type="entry name" value="LEUCINE-RICH REPEAT RECEPTOR PROTEIN KINASE HPCA1"/>
    <property type="match status" value="1"/>
</dbReference>
<evidence type="ECO:0000256" key="6">
    <source>
        <dbReference type="ARBA" id="ARBA00023180"/>
    </source>
</evidence>
<reference evidence="8" key="1">
    <citation type="journal article" date="2020" name="Nat. Commun.">
        <title>Genome assembly of wild tea tree DASZ reveals pedigree and selection history of tea varieties.</title>
        <authorList>
            <person name="Zhang W."/>
            <person name="Zhang Y."/>
            <person name="Qiu H."/>
            <person name="Guo Y."/>
            <person name="Wan H."/>
            <person name="Zhang X."/>
            <person name="Scossa F."/>
            <person name="Alseekh S."/>
            <person name="Zhang Q."/>
            <person name="Wang P."/>
            <person name="Xu L."/>
            <person name="Schmidt M.H."/>
            <person name="Jia X."/>
            <person name="Li D."/>
            <person name="Zhu A."/>
            <person name="Guo F."/>
            <person name="Chen W."/>
            <person name="Ni D."/>
            <person name="Usadel B."/>
            <person name="Fernie A.R."/>
            <person name="Wen W."/>
        </authorList>
    </citation>
    <scope>NUCLEOTIDE SEQUENCE [LARGE SCALE GENOMIC DNA]</scope>
    <source>
        <strain evidence="8">cv. G240</strain>
    </source>
</reference>
<organism evidence="7 8">
    <name type="scientific">Camellia sinensis</name>
    <name type="common">Tea plant</name>
    <name type="synonym">Thea sinensis</name>
    <dbReference type="NCBI Taxonomy" id="4442"/>
    <lineage>
        <taxon>Eukaryota</taxon>
        <taxon>Viridiplantae</taxon>
        <taxon>Streptophyta</taxon>
        <taxon>Embryophyta</taxon>
        <taxon>Tracheophyta</taxon>
        <taxon>Spermatophyta</taxon>
        <taxon>Magnoliopsida</taxon>
        <taxon>eudicotyledons</taxon>
        <taxon>Gunneridae</taxon>
        <taxon>Pentapetalae</taxon>
        <taxon>asterids</taxon>
        <taxon>Ericales</taxon>
        <taxon>Theaceae</taxon>
        <taxon>Camellia</taxon>
    </lineage>
</organism>
<keyword evidence="4" id="KW-0677">Repeat</keyword>
<comment type="subcellular location">
    <subcellularLocation>
        <location evidence="1">Membrane</location>
    </subcellularLocation>
</comment>
<dbReference type="PANTHER" id="PTHR45974">
    <property type="entry name" value="RECEPTOR-LIKE PROTEIN 55"/>
    <property type="match status" value="1"/>
</dbReference>
<evidence type="ECO:0000256" key="5">
    <source>
        <dbReference type="ARBA" id="ARBA00023136"/>
    </source>
</evidence>
<reference evidence="7 8" key="2">
    <citation type="submission" date="2020-07" db="EMBL/GenBank/DDBJ databases">
        <title>Genome assembly of wild tea tree DASZ reveals pedigree and selection history of tea varieties.</title>
        <authorList>
            <person name="Zhang W."/>
        </authorList>
    </citation>
    <scope>NUCLEOTIDE SEQUENCE [LARGE SCALE GENOMIC DNA]</scope>
    <source>
        <strain evidence="8">cv. G240</strain>
        <tissue evidence="7">Leaf</tissue>
    </source>
</reference>
<proteinExistence type="predicted"/>
<protein>
    <recommendedName>
        <fullName evidence="9">Leucine-rich repeat-containing N-terminal plant-type domain-containing protein</fullName>
    </recommendedName>
</protein>
<dbReference type="InterPro" id="IPR001611">
    <property type="entry name" value="Leu-rich_rpt"/>
</dbReference>
<dbReference type="AlphaFoldDB" id="A0A7J7HK63"/>
<evidence type="ECO:0000313" key="7">
    <source>
        <dbReference type="EMBL" id="KAF5952827.1"/>
    </source>
</evidence>
<evidence type="ECO:0000256" key="1">
    <source>
        <dbReference type="ARBA" id="ARBA00004370"/>
    </source>
</evidence>
<keyword evidence="6" id="KW-0325">Glycoprotein</keyword>
<dbReference type="GO" id="GO:0016020">
    <property type="term" value="C:membrane"/>
    <property type="evidence" value="ECO:0007669"/>
    <property type="project" value="UniProtKB-SubCell"/>
</dbReference>
<dbReference type="EMBL" id="JACBKZ010000004">
    <property type="protein sequence ID" value="KAF5952827.1"/>
    <property type="molecule type" value="Genomic_DNA"/>
</dbReference>
<evidence type="ECO:0008006" key="9">
    <source>
        <dbReference type="Google" id="ProtNLM"/>
    </source>
</evidence>
<gene>
    <name evidence="7" type="ORF">HYC85_010771</name>
</gene>
<keyword evidence="5" id="KW-0472">Membrane</keyword>
<dbReference type="Gene3D" id="3.80.10.10">
    <property type="entry name" value="Ribonuclease Inhibitor"/>
    <property type="match status" value="1"/>
</dbReference>
<keyword evidence="8" id="KW-1185">Reference proteome</keyword>
<evidence type="ECO:0000256" key="2">
    <source>
        <dbReference type="ARBA" id="ARBA00022614"/>
    </source>
</evidence>
<evidence type="ECO:0000256" key="3">
    <source>
        <dbReference type="ARBA" id="ARBA00022729"/>
    </source>
</evidence>
<dbReference type="FunFam" id="3.80.10.10:FF:000383">
    <property type="entry name" value="Leucine-rich repeat receptor protein kinase EMS1"/>
    <property type="match status" value="1"/>
</dbReference>
<dbReference type="SUPFAM" id="SSF52058">
    <property type="entry name" value="L domain-like"/>
    <property type="match status" value="1"/>
</dbReference>
<dbReference type="Pfam" id="PF00560">
    <property type="entry name" value="LRR_1"/>
    <property type="match status" value="7"/>
</dbReference>
<dbReference type="InterPro" id="IPR032675">
    <property type="entry name" value="LRR_dom_sf"/>
</dbReference>
<evidence type="ECO:0000256" key="4">
    <source>
        <dbReference type="ARBA" id="ARBA00022737"/>
    </source>
</evidence>
<sequence>MGLEEAHRGRFDSGSGFVSLNNFTSSIVNAALGNYSNLQSLDLSSNSVNGDISELLEGLSGCCNSSLKELILGSNKFNGKLPDSLGHLNYLRSLVLNDNLISGPILESIGRLFFLKELDLSFNEMNGSIPTSLGRLTELTKLQLFHNSWKGLVSQNHLQGLAKLRVFSIDMLYLSNNQIGGVVPNSLGFSLVDLSFNHLEGTIPLWPNITFLFLNNNLFSGAIPWTIGSVMSLLITLNLSGNSLNCTIPLSICKLNALIGIYLSDNHLSRQIPIHLGDLRVLGSIDLSQNNLSGHVPELMCSLSFLYWLRLSGNPELCGLSLSTKCSAAIDVDAKDKDGKKMVDNMEDDELETRFRHRRGGSSPDPFQSLFWTGRDYFGSLGPTTYPPLYKFSYDVPLKS</sequence>
<keyword evidence="2" id="KW-0433">Leucine-rich repeat</keyword>